<protein>
    <submittedName>
        <fullName evidence="2">Uncharacterized protein</fullName>
    </submittedName>
</protein>
<feature type="compositionally biased region" description="Low complexity" evidence="1">
    <location>
        <begin position="1681"/>
        <end position="1693"/>
    </location>
</feature>
<evidence type="ECO:0000256" key="1">
    <source>
        <dbReference type="SAM" id="MobiDB-lite"/>
    </source>
</evidence>
<feature type="compositionally biased region" description="Acidic residues" evidence="1">
    <location>
        <begin position="880"/>
        <end position="890"/>
    </location>
</feature>
<feature type="region of interest" description="Disordered" evidence="1">
    <location>
        <begin position="2593"/>
        <end position="2640"/>
    </location>
</feature>
<feature type="region of interest" description="Disordered" evidence="1">
    <location>
        <begin position="1258"/>
        <end position="1412"/>
    </location>
</feature>
<dbReference type="GO" id="GO:0005096">
    <property type="term" value="F:GTPase activator activity"/>
    <property type="evidence" value="ECO:0007669"/>
    <property type="project" value="InterPro"/>
</dbReference>
<feature type="compositionally biased region" description="Polar residues" evidence="1">
    <location>
        <begin position="2526"/>
        <end position="2539"/>
    </location>
</feature>
<feature type="region of interest" description="Disordered" evidence="1">
    <location>
        <begin position="2474"/>
        <end position="2508"/>
    </location>
</feature>
<feature type="compositionally biased region" description="Basic residues" evidence="1">
    <location>
        <begin position="2056"/>
        <end position="2065"/>
    </location>
</feature>
<feature type="compositionally biased region" description="Basic and acidic residues" evidence="1">
    <location>
        <begin position="1650"/>
        <end position="1659"/>
    </location>
</feature>
<dbReference type="EMBL" id="LN714482">
    <property type="protein sequence ID" value="CEL66776.1"/>
    <property type="molecule type" value="Genomic_DNA"/>
</dbReference>
<dbReference type="InterPro" id="IPR045700">
    <property type="entry name" value="Rab3GAP1"/>
</dbReference>
<dbReference type="PANTHER" id="PTHR21422:SF9">
    <property type="entry name" value="RAB3 GTPASE-ACTIVATING PROTEIN CATALYTIC SUBUNIT"/>
    <property type="match status" value="1"/>
</dbReference>
<feature type="compositionally biased region" description="Basic and acidic residues" evidence="1">
    <location>
        <begin position="1043"/>
        <end position="1060"/>
    </location>
</feature>
<feature type="compositionally biased region" description="Basic and acidic residues" evidence="1">
    <location>
        <begin position="2600"/>
        <end position="2636"/>
    </location>
</feature>
<dbReference type="PANTHER" id="PTHR21422">
    <property type="entry name" value="RAB3 GTPASE-ACTIVATING PROTEIN CATALYTIC SUBUNIT"/>
    <property type="match status" value="1"/>
</dbReference>
<feature type="region of interest" description="Disordered" evidence="1">
    <location>
        <begin position="119"/>
        <end position="139"/>
    </location>
</feature>
<feature type="compositionally biased region" description="Low complexity" evidence="1">
    <location>
        <begin position="124"/>
        <end position="136"/>
    </location>
</feature>
<name>A0A0F7UCK2_NEOCL</name>
<feature type="compositionally biased region" description="Basic and acidic residues" evidence="1">
    <location>
        <begin position="798"/>
        <end position="808"/>
    </location>
</feature>
<feature type="compositionally biased region" description="Low complexity" evidence="1">
    <location>
        <begin position="2046"/>
        <end position="2055"/>
    </location>
</feature>
<feature type="region of interest" description="Disordered" evidence="1">
    <location>
        <begin position="1599"/>
        <end position="1713"/>
    </location>
</feature>
<gene>
    <name evidence="2" type="ORF">BN1204_025820</name>
</gene>
<feature type="compositionally biased region" description="Basic and acidic residues" evidence="1">
    <location>
        <begin position="33"/>
        <end position="53"/>
    </location>
</feature>
<feature type="region of interest" description="Disordered" evidence="1">
    <location>
        <begin position="1"/>
        <end position="77"/>
    </location>
</feature>
<sequence length="2669" mass="285176">MEGMRSAQERTPTARRGQTECSRPTPAVSGSRETGRARLDDAAVRDEDKEKGSIKFLGSKRCGHRPIPPSAPSLLTTRSSASLCQSKSSSSRAVRLDSAPLPSPISLFSRRWSSFTRKHRTGTSDSLIPSSALPSPAGTPLLVEPSSRGATVGSSTTCLSAVTGGKTSECKGKAQEHDVRKQLCIAARGLSLLSRQIDFSDFTRATSFEVLVQSLAHALLKLSLPPREAQCRDPFFRVPAICSCRHEAAFPQNEASNDGDGGSLQFAPCSCREPLGESASRARGVLPIRVRPQPPLICSQLVPAPFHLQLRTQGSTEATSLLGGLFGSPAAKKAAFPRSFGVEQHLALRCTYTLDGSGGRSPGETTATRRVSANGFYLSDSAACNCNETTFLQKRRDASSSSLTGHFPGTENEVHSPGGQAPELGEGYSRKRWEARRQAQAAEVRRECAVSFPSRCTPIRRLFGVGEYLTIEAVRVYGESTRARNDEREAFSPSHSAPAGAPCESVPLTRTSAGMLRNALSLAVVELQQQGSHKLLEARHKRLLRKLSGDRTAKRFPGGGDVGRQGPGFASSYNGAGQEGCRSAAGGEQLLSRGLPVFAVVDADQELFLGSYVAWPPTSTQETVQSAAQVSPSSNACKALRENLSGIDGNPGEQWRSDCVPCNEKDEQCSRAREEQESRALSGKRGIPVTGTAISAPRLLPADVTQSEFFAFNVVRRENQDVGLTGFFNYFACTLGIGTPPALLSPSDHQRQASLVRTLQEQTYVSLRFTYFVAELPSPPIRPAPLSRPSFFTEDAAEDRGLTEEPRTGRGLLTEHGGDDCSIWGGGVEEPWQSANLMESREWDGFALGPSGETEDSDDSSDGREQAQDGDEWLTANEGEPSETGDREGEECFTDIPALSPQAGGTREGLRKDLLLLLAVSAPDPYDSLHFCRSWPFLPLLAYRNTGSSGRSCFTGVFSAWQGPVEAPDATPVASTLRLTAHRTLLKRLRCMHRVLLQDGRAVTRGAACFPSPSEETLRMPEANVRRDGSESPAEFARWPGPDGDRHLRGPEDPDNAKARRDAFQRKQAVYDQHQFKTRLESFAVLAPLLSRLPPPSDPAELFPFARPAPVASPAAKADLSRSLLSALDPQRHSGALPFPLTARLFGLSRLFGQALEASGRFSGEEEERCSSIPRQRRRERPLLDDTFSPPPASNQREVAQRAKSGGQPPCAVSPTSAQEAPGGEATLGTSLVEGSVAEQERELLSVDALAAKLRPDSGHASLHGQETDSHLHSPFREPGGTETHRHAPSARRRSLWNEGNVPTSLSGDLRAQASAPENCRQSLAEGAASVSAGGLGSPPQSSGQAAVLPERRPSSSRSRERRSGSVSRENAPVGVAGRGEEAPRGQVEAWESGASGARETGENARHGTPAAAKTVLASSAWDIASPFQTADSPGGREAPFWAGGEIASGALEIGERRQDAVAGNEEMCMRRAVEQLLRPSPPEEHKAHLLRQSRKLAILATLDRRDEAALSDASRSAAVPKLNGASRNASSRSSASAAFLAFSLLVRGAPANCLLSELALAVAGLPSLHHVQRFWSLFVVALREAWESRRLLPRLSTAAHPSPLHSFGGGETARGDRTPPLESTDRPVHAPNEKDQRFTGTPPEEQADFGEREGKHQNDGGSARHSSETSKGKSHWWQCSPSSLARSVVSSRLTRKQGGGHPSAASSSSVSASSSDRAATRALLSPSAFFFDSSALSSPSFASRFPSPGSAAKFAAATAVAAGASWAPDGPVGLPDFRGCLLLQHLQQLNCAIQQLRVVAWVDETEAARVPVVRGRSSGGENCGVSRGSQEQQDGGRVPNSGDTSSSIRSTKRTGPFESHRFLSWTPRGRRRLGSEGRSRNPRGTGGLPVIMPGMPPVTELTLSLHRARLDAQLLTRTGRNGEKRDGSDGVFDYLRACRGAFESARAAGRSELQRGALLAHDSHLSSPSSASKRSPSFSEWCLRALGPFLLPRCDIPALLDGQELLLGVRRAALTAARQAAARLSPSLSAWPREEEDLAAGVESGGFSSLSGRSRGTRASRSRARNVCSEEDAGKEVAGAAAAAAEAAARHGLRPDKEEVRKEERDRRRCAERLWSDEDRHGKENLSPNQRFFDAVVEGEMALHYLESISAVDLLQQLLCCLLTGAVEAWTTACACSLLDAAVGTSSLSAERCASTAAARDLACLAGCRHFLSPDSPRGLPSPTSSPCTGLPCGLPALRSSVVELQRQAVLQVALAASSSGDASSGLAGASRGTEPAPDTGGDASPCAFLPSPSLFGAFLWCEVTAARAASLLQKLDRFAENLPRASLVRGLPRSTPSLLGEAALRLSNRVLDHHVVEREALRASAVGACTRRNGPDGDPAAAELDAFGEDVEVPVDKDEERAVLAYVQDCQKASNRACADRARDDEDSRVHAWGDADAGKPFAVEYIFQTESPRVSQPPLVEMKKAVRRLSSVSSPPASYQSMSIQSESASPASPAQPASAMEAPSELHLPRSAAVLRGRDFPPSSSRAGETDSVSSADKGGGENSEPMQKTSPRRAKNRASSPKRDTRGWKRGSRLASLCASLDVRPRRISLSSVDETQRRKERTGQEGRDAPVETVDHEEAGGTAREEESSNKQEASAAFLPARLYAIEREAQCLFAGMVTTRLG</sequence>
<reference evidence="2" key="1">
    <citation type="journal article" date="2015" name="PLoS ONE">
        <title>Comprehensive Evaluation of Toxoplasma gondii VEG and Neospora caninum LIV Genomes with Tachyzoite Stage Transcriptome and Proteome Defines Novel Transcript Features.</title>
        <authorList>
            <person name="Ramaprasad A."/>
            <person name="Mourier T."/>
            <person name="Naeem R."/>
            <person name="Malas T.B."/>
            <person name="Moussa E."/>
            <person name="Panigrahi A."/>
            <person name="Vermont S.J."/>
            <person name="Otto T.D."/>
            <person name="Wastling J."/>
            <person name="Pain A."/>
        </authorList>
    </citation>
    <scope>NUCLEOTIDE SEQUENCE</scope>
    <source>
        <strain evidence="2">Liverpool</strain>
    </source>
</reference>
<feature type="region of interest" description="Disordered" evidence="1">
    <location>
        <begin position="2043"/>
        <end position="2068"/>
    </location>
</feature>
<feature type="compositionally biased region" description="Basic and acidic residues" evidence="1">
    <location>
        <begin position="1266"/>
        <end position="1276"/>
    </location>
</feature>
<feature type="region of interest" description="Disordered" evidence="1">
    <location>
        <begin position="2520"/>
        <end position="2576"/>
    </location>
</feature>
<feature type="region of interest" description="Disordered" evidence="1">
    <location>
        <begin position="795"/>
        <end position="828"/>
    </location>
</feature>
<feature type="compositionally biased region" description="Low complexity" evidence="1">
    <location>
        <begin position="1323"/>
        <end position="1346"/>
    </location>
</feature>
<feature type="compositionally biased region" description="Low complexity" evidence="1">
    <location>
        <begin position="2262"/>
        <end position="2272"/>
    </location>
</feature>
<organism evidence="2">
    <name type="scientific">Neospora caninum (strain Liverpool)</name>
    <dbReference type="NCBI Taxonomy" id="572307"/>
    <lineage>
        <taxon>Eukaryota</taxon>
        <taxon>Sar</taxon>
        <taxon>Alveolata</taxon>
        <taxon>Apicomplexa</taxon>
        <taxon>Conoidasida</taxon>
        <taxon>Coccidia</taxon>
        <taxon>Eucoccidiorida</taxon>
        <taxon>Eimeriorina</taxon>
        <taxon>Sarcocystidae</taxon>
        <taxon>Neospora</taxon>
    </lineage>
</organism>
<feature type="region of interest" description="Disordered" evidence="1">
    <location>
        <begin position="1022"/>
        <end position="1060"/>
    </location>
</feature>
<accession>A0A0F7UCK2</accession>
<proteinExistence type="predicted"/>
<evidence type="ECO:0000313" key="2">
    <source>
        <dbReference type="EMBL" id="CEL66776.1"/>
    </source>
</evidence>
<feature type="region of interest" description="Disordered" evidence="1">
    <location>
        <begin position="1163"/>
        <end position="1227"/>
    </location>
</feature>
<feature type="compositionally biased region" description="Basic and acidic residues" evidence="1">
    <location>
        <begin position="1614"/>
        <end position="1638"/>
    </location>
</feature>
<feature type="region of interest" description="Disordered" evidence="1">
    <location>
        <begin position="845"/>
        <end position="890"/>
    </location>
</feature>
<feature type="compositionally biased region" description="Low complexity" evidence="1">
    <location>
        <begin position="1704"/>
        <end position="1713"/>
    </location>
</feature>
<feature type="region of interest" description="Disordered" evidence="1">
    <location>
        <begin position="398"/>
        <end position="425"/>
    </location>
</feature>
<feature type="compositionally biased region" description="Basic and acidic residues" evidence="1">
    <location>
        <begin position="1350"/>
        <end position="1364"/>
    </location>
</feature>
<feature type="region of interest" description="Disordered" evidence="1">
    <location>
        <begin position="1814"/>
        <end position="1896"/>
    </location>
</feature>
<feature type="region of interest" description="Disordered" evidence="1">
    <location>
        <begin position="2262"/>
        <end position="2285"/>
    </location>
</feature>